<sequence>MAEYSMGAGFPLWSDADVAGTESNDWDLSEELKDALSSWQADFDNNYDPSEGWPSLEFLNRHFREASRLKVCLERELPNNVIDLDYWQLAVKGKEEPLPPTD</sequence>
<accession>A0A0M4QYX8</accession>
<protein>
    <submittedName>
        <fullName evidence="1">Uncharacterized protein</fullName>
    </submittedName>
</protein>
<dbReference type="EMBL" id="CP012677">
    <property type="protein sequence ID" value="ALE93673.1"/>
    <property type="molecule type" value="Genomic_DNA"/>
</dbReference>
<dbReference type="OrthoDB" id="4409815at2"/>
<evidence type="ECO:0000313" key="1">
    <source>
        <dbReference type="EMBL" id="ALE93673.1"/>
    </source>
</evidence>
<dbReference type="Proteomes" id="UP000062833">
    <property type="component" value="Chromosome"/>
</dbReference>
<proteinExistence type="predicted"/>
<evidence type="ECO:0000313" key="2">
    <source>
        <dbReference type="Proteomes" id="UP000062833"/>
    </source>
</evidence>
<name>A0A0M4QYX8_9MICC</name>
<reference evidence="2" key="1">
    <citation type="submission" date="2015-09" db="EMBL/GenBank/DDBJ databases">
        <title>Complete genome of Arthrobacter alpinus strain R3.8.</title>
        <authorList>
            <person name="See-Too W.S."/>
            <person name="Chan K.G."/>
        </authorList>
    </citation>
    <scope>NUCLEOTIDE SEQUENCE [LARGE SCALE GENOMIC DNA]</scope>
    <source>
        <strain evidence="2">R3.8</strain>
    </source>
</reference>
<keyword evidence="2" id="KW-1185">Reference proteome</keyword>
<dbReference type="AlphaFoldDB" id="A0A0M4QYX8"/>
<dbReference type="PATRIC" id="fig|656366.3.peg.3726"/>
<organism evidence="1 2">
    <name type="scientific">Arthrobacter alpinus</name>
    <dbReference type="NCBI Taxonomy" id="656366"/>
    <lineage>
        <taxon>Bacteria</taxon>
        <taxon>Bacillati</taxon>
        <taxon>Actinomycetota</taxon>
        <taxon>Actinomycetes</taxon>
        <taxon>Micrococcales</taxon>
        <taxon>Micrococcaceae</taxon>
        <taxon>Arthrobacter</taxon>
    </lineage>
</organism>
<gene>
    <name evidence="1" type="ORF">AOC05_17310</name>
</gene>
<dbReference type="KEGG" id="aaq:AOC05_17310"/>